<dbReference type="eggNOG" id="ENOG502RZTD">
    <property type="taxonomic scope" value="Eukaryota"/>
</dbReference>
<accession>T0LFJ0</accession>
<dbReference type="SUPFAM" id="SSF51621">
    <property type="entry name" value="Phosphoenolpyruvate/pyruvate domain"/>
    <property type="match status" value="1"/>
</dbReference>
<name>T0LFJ0_COLGC</name>
<dbReference type="EMBL" id="AMYD01002080">
    <property type="protein sequence ID" value="EQB50356.1"/>
    <property type="molecule type" value="Genomic_DNA"/>
</dbReference>
<dbReference type="PANTHER" id="PTHR42905:SF16">
    <property type="entry name" value="CARBOXYPHOSPHONOENOLPYRUVATE PHOSPHONOMUTASE-LIKE PROTEIN (AFU_ORTHOLOGUE AFUA_5G07230)"/>
    <property type="match status" value="1"/>
</dbReference>
<dbReference type="AlphaFoldDB" id="T0LFJ0"/>
<dbReference type="CDD" id="cd00377">
    <property type="entry name" value="ICL_PEPM"/>
    <property type="match status" value="1"/>
</dbReference>
<dbReference type="GO" id="GO:0003824">
    <property type="term" value="F:catalytic activity"/>
    <property type="evidence" value="ECO:0007669"/>
    <property type="project" value="InterPro"/>
</dbReference>
<organism evidence="1 2">
    <name type="scientific">Colletotrichum gloeosporioides (strain Cg-14)</name>
    <name type="common">Anthracnose fungus</name>
    <name type="synonym">Glomerella cingulata</name>
    <dbReference type="NCBI Taxonomy" id="1237896"/>
    <lineage>
        <taxon>Eukaryota</taxon>
        <taxon>Fungi</taxon>
        <taxon>Dikarya</taxon>
        <taxon>Ascomycota</taxon>
        <taxon>Pezizomycotina</taxon>
        <taxon>Sordariomycetes</taxon>
        <taxon>Hypocreomycetidae</taxon>
        <taxon>Glomerellales</taxon>
        <taxon>Glomerellaceae</taxon>
        <taxon>Colletotrichum</taxon>
        <taxon>Colletotrichum gloeosporioides species complex</taxon>
    </lineage>
</organism>
<dbReference type="Gene3D" id="3.20.20.60">
    <property type="entry name" value="Phosphoenolpyruvate-binding domains"/>
    <property type="match status" value="1"/>
</dbReference>
<proteinExistence type="predicted"/>
<comment type="caution">
    <text evidence="1">The sequence shown here is derived from an EMBL/GenBank/DDBJ whole genome shotgun (WGS) entry which is preliminary data.</text>
</comment>
<sequence length="285" mass="30555">MTNRLAKELKELHAPSKPLVLSNVWDLASLNAILSLNTSDSKPVKAIATASWAIAAILGIKDEDLTLEQNLAAIAQIAPAVKTAGLPLTVDIQDGYGESIEDVVKRVIELGAVGANIEDSIPSAGFGQGIEGSLYDADTQVKRLDRAFAAAKEAGCPDFVINARCDIFRLEPYYSNDDERALKEAVERGRKYLEAGATTVFYWGGMGRGLRTSEVELLVRELSGRVAVKLGDRPDSLSTDELGKIGVARISVGPSLYIVAMNAMKDTARRILSGGKLAAWGRVLK</sequence>
<dbReference type="PANTHER" id="PTHR42905">
    <property type="entry name" value="PHOSPHOENOLPYRUVATE CARBOXYLASE"/>
    <property type="match status" value="1"/>
</dbReference>
<protein>
    <recommendedName>
        <fullName evidence="3">PEP phosphonomutase</fullName>
    </recommendedName>
</protein>
<dbReference type="OMA" id="GRAENFF"/>
<dbReference type="OrthoDB" id="429143at2759"/>
<dbReference type="STRING" id="1237896.T0LFJ0"/>
<evidence type="ECO:0008006" key="3">
    <source>
        <dbReference type="Google" id="ProtNLM"/>
    </source>
</evidence>
<reference evidence="2" key="1">
    <citation type="journal article" date="2013" name="Mol. Plant Microbe Interact.">
        <title>Global aspects of pacC regulation of pathogenicity genes in Colletotrichum gloeosporioides as revealed by transcriptome analysis.</title>
        <authorList>
            <person name="Alkan N."/>
            <person name="Meng X."/>
            <person name="Friedlander G."/>
            <person name="Reuveni E."/>
            <person name="Sukno S."/>
            <person name="Sherman A."/>
            <person name="Thon M."/>
            <person name="Fluhr R."/>
            <person name="Prusky D."/>
        </authorList>
    </citation>
    <scope>NUCLEOTIDE SEQUENCE [LARGE SCALE GENOMIC DNA]</scope>
    <source>
        <strain evidence="2">Cg-14</strain>
    </source>
</reference>
<dbReference type="Proteomes" id="UP000015530">
    <property type="component" value="Unassembled WGS sequence"/>
</dbReference>
<dbReference type="InterPro" id="IPR040442">
    <property type="entry name" value="Pyrv_kinase-like_dom_sf"/>
</dbReference>
<dbReference type="InterPro" id="IPR015813">
    <property type="entry name" value="Pyrv/PenolPyrv_kinase-like_dom"/>
</dbReference>
<evidence type="ECO:0000313" key="2">
    <source>
        <dbReference type="Proteomes" id="UP000015530"/>
    </source>
</evidence>
<dbReference type="HOGENOM" id="CLU_027389_2_0_1"/>
<gene>
    <name evidence="1" type="ORF">CGLO_10225</name>
</gene>
<evidence type="ECO:0000313" key="1">
    <source>
        <dbReference type="EMBL" id="EQB50356.1"/>
    </source>
</evidence>
<dbReference type="InterPro" id="IPR039556">
    <property type="entry name" value="ICL/PEPM"/>
</dbReference>
<dbReference type="Pfam" id="PF13714">
    <property type="entry name" value="PEP_mutase"/>
    <property type="match status" value="1"/>
</dbReference>